<reference evidence="1 2" key="1">
    <citation type="submission" date="2017-09" db="EMBL/GenBank/DDBJ databases">
        <title>Large-scale bioinformatics analysis of Bacillus genomes uncovers conserved roles of natural products in bacterial physiology.</title>
        <authorList>
            <consortium name="Agbiome Team Llc"/>
            <person name="Bleich R.M."/>
            <person name="Kirk G.J."/>
            <person name="Santa Maria K.C."/>
            <person name="Allen S.E."/>
            <person name="Farag S."/>
            <person name="Shank E.A."/>
            <person name="Bowers A."/>
        </authorList>
    </citation>
    <scope>NUCLEOTIDE SEQUENCE [LARGE SCALE GENOMIC DNA]</scope>
    <source>
        <strain evidence="1 2">AFS003229</strain>
    </source>
</reference>
<dbReference type="Proteomes" id="UP000220106">
    <property type="component" value="Unassembled WGS sequence"/>
</dbReference>
<sequence length="567" mass="67933">MEKQKEYDLKQMVSKQLKELVDSKIDEYMVKYENEIEYLLYYPLIKLENKFKIVDWDLHEAIPDQRIISWFVKEILKRKNINTATKFHYDKNEYAHFEKLYEEICQWYWDNKYSEEVKDVRTIAKHTILEEKEFEYKLIRPSIVNSYSPENMYYFGAHDLKRTKDLEILTEAIMDHLAATYEPISIIPVTVGNKMYPFRKRKISSSQSKVNKLHINIDKTLLELCKNKVWFDLSILDNEINSNIIKNTEECINIVSFFYYLSSIRNFLNNIDFDLGELQETSSICIYPKEWLISKMERELGIKSSIIYKYIDYFLMKGETKGTLNEFPLFEVNGELIFAPSTFLLNDWHLSIVNGHYHSKIEFTKRDDTISSSVVNDIVEYVKKYENVICRYEKNFHYYEEGDPKPKDGEIDVALYDTINNHLLIIECKWKDNVYSPEENYQQIERELNSIYNTQISNIKRYFELDRNNINFIFDNNEKVLELYKDAKVSYIAVDKRVQLHNNDQHFVALYMLLSLFEYKCLKGDNILDLNIFMDIIDNLRTESIYDDNDPVKREIIVNDIKFKLPY</sequence>
<evidence type="ECO:0000313" key="2">
    <source>
        <dbReference type="Proteomes" id="UP000220106"/>
    </source>
</evidence>
<dbReference type="RefSeq" id="WP_098174546.1">
    <property type="nucleotide sequence ID" value="NZ_NUEQ01000004.1"/>
</dbReference>
<evidence type="ECO:0008006" key="3">
    <source>
        <dbReference type="Google" id="ProtNLM"/>
    </source>
</evidence>
<dbReference type="AlphaFoldDB" id="A0AAX0S764"/>
<gene>
    <name evidence="1" type="ORF">CN689_01035</name>
</gene>
<proteinExistence type="predicted"/>
<comment type="caution">
    <text evidence="1">The sequence shown here is derived from an EMBL/GenBank/DDBJ whole genome shotgun (WGS) entry which is preliminary data.</text>
</comment>
<name>A0AAX0S764_9BACI</name>
<dbReference type="EMBL" id="NUEQ01000004">
    <property type="protein sequence ID" value="PEJ37515.1"/>
    <property type="molecule type" value="Genomic_DNA"/>
</dbReference>
<evidence type="ECO:0000313" key="1">
    <source>
        <dbReference type="EMBL" id="PEJ37515.1"/>
    </source>
</evidence>
<organism evidence="1 2">
    <name type="scientific">Peribacillus butanolivorans</name>
    <dbReference type="NCBI Taxonomy" id="421767"/>
    <lineage>
        <taxon>Bacteria</taxon>
        <taxon>Bacillati</taxon>
        <taxon>Bacillota</taxon>
        <taxon>Bacilli</taxon>
        <taxon>Bacillales</taxon>
        <taxon>Bacillaceae</taxon>
        <taxon>Peribacillus</taxon>
    </lineage>
</organism>
<protein>
    <recommendedName>
        <fullName evidence="3">Restriction endonuclease</fullName>
    </recommendedName>
</protein>
<accession>A0AAX0S764</accession>